<feature type="domain" description="Immunoglobulin subtype 2" evidence="1">
    <location>
        <begin position="499"/>
        <end position="574"/>
    </location>
</feature>
<dbReference type="SUPFAM" id="SSF48726">
    <property type="entry name" value="Immunoglobulin"/>
    <property type="match status" value="5"/>
</dbReference>
<feature type="domain" description="Immunoglobulin" evidence="2">
    <location>
        <begin position="493"/>
        <end position="586"/>
    </location>
</feature>
<comment type="caution">
    <text evidence="3">The sequence shown here is derived from an EMBL/GenBank/DDBJ whole genome shotgun (WGS) entry which is preliminary data.</text>
</comment>
<dbReference type="Proteomes" id="UP000230750">
    <property type="component" value="Unassembled WGS sequence"/>
</dbReference>
<feature type="domain" description="Immunoglobulin" evidence="2">
    <location>
        <begin position="87"/>
        <end position="178"/>
    </location>
</feature>
<dbReference type="SMART" id="SM00409">
    <property type="entry name" value="IG"/>
    <property type="match status" value="5"/>
</dbReference>
<organism evidence="3 4">
    <name type="scientific">Stichopus japonicus</name>
    <name type="common">Sea cucumber</name>
    <dbReference type="NCBI Taxonomy" id="307972"/>
    <lineage>
        <taxon>Eukaryota</taxon>
        <taxon>Metazoa</taxon>
        <taxon>Echinodermata</taxon>
        <taxon>Eleutherozoa</taxon>
        <taxon>Echinozoa</taxon>
        <taxon>Holothuroidea</taxon>
        <taxon>Aspidochirotacea</taxon>
        <taxon>Aspidochirotida</taxon>
        <taxon>Stichopodidae</taxon>
        <taxon>Apostichopus</taxon>
    </lineage>
</organism>
<evidence type="ECO:0000259" key="2">
    <source>
        <dbReference type="SMART" id="SM00409"/>
    </source>
</evidence>
<dbReference type="AlphaFoldDB" id="A0A2G8K912"/>
<feature type="domain" description="Immunoglobulin subtype 2" evidence="1">
    <location>
        <begin position="393"/>
        <end position="469"/>
    </location>
</feature>
<protein>
    <submittedName>
        <fullName evidence="3">Putative obscurin-like</fullName>
    </submittedName>
</protein>
<dbReference type="PANTHER" id="PTHR21063:SF4">
    <property type="entry name" value="CD48 ANTIGEN-RELATED"/>
    <property type="match status" value="1"/>
</dbReference>
<feature type="domain" description="Immunoglobulin subtype 2" evidence="1">
    <location>
        <begin position="191"/>
        <end position="266"/>
    </location>
</feature>
<dbReference type="OrthoDB" id="6377396at2759"/>
<gene>
    <name evidence="3" type="ORF">BSL78_18675</name>
</gene>
<dbReference type="Pfam" id="PF07686">
    <property type="entry name" value="V-set"/>
    <property type="match status" value="2"/>
</dbReference>
<dbReference type="SMART" id="SM00408">
    <property type="entry name" value="IGc2"/>
    <property type="match status" value="4"/>
</dbReference>
<dbReference type="InterPro" id="IPR036179">
    <property type="entry name" value="Ig-like_dom_sf"/>
</dbReference>
<dbReference type="InterPro" id="IPR013783">
    <property type="entry name" value="Ig-like_fold"/>
</dbReference>
<dbReference type="InterPro" id="IPR003599">
    <property type="entry name" value="Ig_sub"/>
</dbReference>
<feature type="domain" description="Immunoglobulin" evidence="2">
    <location>
        <begin position="387"/>
        <end position="481"/>
    </location>
</feature>
<dbReference type="Gene3D" id="2.60.40.10">
    <property type="entry name" value="Immunoglobulins"/>
    <property type="match status" value="5"/>
</dbReference>
<feature type="domain" description="Immunoglobulin" evidence="2">
    <location>
        <begin position="185"/>
        <end position="277"/>
    </location>
</feature>
<evidence type="ECO:0000313" key="3">
    <source>
        <dbReference type="EMBL" id="PIK44455.1"/>
    </source>
</evidence>
<proteinExistence type="predicted"/>
<dbReference type="EMBL" id="MRZV01000775">
    <property type="protein sequence ID" value="PIK44455.1"/>
    <property type="molecule type" value="Genomic_DNA"/>
</dbReference>
<name>A0A2G8K912_STIJA</name>
<feature type="non-terminal residue" evidence="3">
    <location>
        <position position="1"/>
    </location>
</feature>
<reference evidence="3 4" key="1">
    <citation type="journal article" date="2017" name="PLoS Biol.">
        <title>The sea cucumber genome provides insights into morphological evolution and visceral regeneration.</title>
        <authorList>
            <person name="Zhang X."/>
            <person name="Sun L."/>
            <person name="Yuan J."/>
            <person name="Sun Y."/>
            <person name="Gao Y."/>
            <person name="Zhang L."/>
            <person name="Li S."/>
            <person name="Dai H."/>
            <person name="Hamel J.F."/>
            <person name="Liu C."/>
            <person name="Yu Y."/>
            <person name="Liu S."/>
            <person name="Lin W."/>
            <person name="Guo K."/>
            <person name="Jin S."/>
            <person name="Xu P."/>
            <person name="Storey K.B."/>
            <person name="Huan P."/>
            <person name="Zhang T."/>
            <person name="Zhou Y."/>
            <person name="Zhang J."/>
            <person name="Lin C."/>
            <person name="Li X."/>
            <person name="Xing L."/>
            <person name="Huo D."/>
            <person name="Sun M."/>
            <person name="Wang L."/>
            <person name="Mercier A."/>
            <person name="Li F."/>
            <person name="Yang H."/>
            <person name="Xiang J."/>
        </authorList>
    </citation>
    <scope>NUCLEOTIDE SEQUENCE [LARGE SCALE GENOMIC DNA]</scope>
    <source>
        <strain evidence="3">Shaxun</strain>
        <tissue evidence="3">Muscle</tissue>
    </source>
</reference>
<dbReference type="InterPro" id="IPR003598">
    <property type="entry name" value="Ig_sub2"/>
</dbReference>
<feature type="domain" description="Immunoglobulin" evidence="2">
    <location>
        <begin position="286"/>
        <end position="380"/>
    </location>
</feature>
<dbReference type="PANTHER" id="PTHR21063">
    <property type="entry name" value="LFA-3"/>
    <property type="match status" value="1"/>
</dbReference>
<dbReference type="InterPro" id="IPR013106">
    <property type="entry name" value="Ig_V-set"/>
</dbReference>
<evidence type="ECO:0000259" key="1">
    <source>
        <dbReference type="SMART" id="SM00408"/>
    </source>
</evidence>
<evidence type="ECO:0000313" key="4">
    <source>
        <dbReference type="Proteomes" id="UP000230750"/>
    </source>
</evidence>
<accession>A0A2G8K912</accession>
<dbReference type="STRING" id="307972.A0A2G8K912"/>
<feature type="domain" description="Immunoglobulin subtype 2" evidence="1">
    <location>
        <begin position="93"/>
        <end position="164"/>
    </location>
</feature>
<sequence>QTTHSQSGLATVEHYSFLTERGEESKALAKANDQTIGAYFKYIFTKFKITAEETIKTIIPGWFTNLMNDITADSVNQPDSGSFLQCSKEALFEEGTNATISCELNENSNVTWYFGTAPHWNRIATSEDGIMSNELYGITKDGSLVIRNISHKQEGFYTVQHYTSDYTNSKATIDVLIKASPLNCPEEVTAKEGSEVKIICDLKVNFEVKWYHGLAIPSNVIARIEKGNKSVVDEDIYALTENSSIIVKHLRSEQEGVYTVVQSSMYGRQQSATIVVKKIALSLHCPEELVVKNGSKLIISCILEKKGNVTWYFANATLSKRIATNEDGTRRVIDDRLYVFNEDDSLTINNVWQEMEGTYTIECFAAHVPKKIKIITVKIKASTLNCPRKFAAEEGRNAVISCALAKMSNVTWYVGTAPHSNLIATVEGGTTQVTDNNDYELTDDGSLIIKHIRHGQEGFYTVEYSYSDGGKEIRTVAVYIKENIFTASNLNCPKTVSAKEGSEAIIRCGLVKMSNVKWYRETAPQDPVATIEGETIQITEENLYALTEYGSLTIKHLRHEQEGSYYVEYVTPDGLKQTRTVYIYIRASFLTCRDTVSYEEGRKAIISCNLVGRNVIWYRGSHSSRIAQIEDGTMSVANCNIYEL</sequence>
<keyword evidence="4" id="KW-1185">Reference proteome</keyword>